<dbReference type="STRING" id="1445510.YC6258_01206"/>
<reference evidence="3 4" key="1">
    <citation type="submission" date="2014-01" db="EMBL/GenBank/DDBJ databases">
        <title>Full genme sequencing of cellulolytic bacterium Gynuella sunshinyii YC6258T gen. nov., sp. nov.</title>
        <authorList>
            <person name="Khan H."/>
            <person name="Chung E.J."/>
            <person name="Chung Y.R."/>
        </authorList>
    </citation>
    <scope>NUCLEOTIDE SEQUENCE [LARGE SCALE GENOMIC DNA]</scope>
    <source>
        <strain evidence="3 4">YC6258</strain>
    </source>
</reference>
<dbReference type="OrthoDB" id="345222at2"/>
<keyword evidence="1" id="KW-0677">Repeat</keyword>
<dbReference type="Gene3D" id="3.40.50.1460">
    <property type="match status" value="1"/>
</dbReference>
<dbReference type="RefSeq" id="WP_044616109.1">
    <property type="nucleotide sequence ID" value="NZ_CP007142.1"/>
</dbReference>
<dbReference type="HOGENOM" id="CLU_018767_0_0_6"/>
<evidence type="ECO:0000313" key="3">
    <source>
        <dbReference type="EMBL" id="AJQ93254.1"/>
    </source>
</evidence>
<keyword evidence="2" id="KW-0732">Signal</keyword>
<dbReference type="PANTHER" id="PTHR23084:SF263">
    <property type="entry name" value="MORN REPEAT-CONTAINING PROTEIN 1"/>
    <property type="match status" value="1"/>
</dbReference>
<feature type="signal peptide" evidence="2">
    <location>
        <begin position="1"/>
        <end position="18"/>
    </location>
</feature>
<name>A0A0C5VSL5_9GAMM</name>
<dbReference type="InterPro" id="IPR001096">
    <property type="entry name" value="Peptidase_C13"/>
</dbReference>
<dbReference type="SMART" id="SM00698">
    <property type="entry name" value="MORN"/>
    <property type="match status" value="6"/>
</dbReference>
<dbReference type="PANTHER" id="PTHR23084">
    <property type="entry name" value="PHOSPHATIDYLINOSITOL-4-PHOSPHATE 5-KINASE RELATED"/>
    <property type="match status" value="1"/>
</dbReference>
<dbReference type="GO" id="GO:0006508">
    <property type="term" value="P:proteolysis"/>
    <property type="evidence" value="ECO:0007669"/>
    <property type="project" value="InterPro"/>
</dbReference>
<dbReference type="Pfam" id="PF01650">
    <property type="entry name" value="Peptidase_C13"/>
    <property type="match status" value="1"/>
</dbReference>
<keyword evidence="4" id="KW-1185">Reference proteome</keyword>
<evidence type="ECO:0008006" key="5">
    <source>
        <dbReference type="Google" id="ProtNLM"/>
    </source>
</evidence>
<dbReference type="EMBL" id="CP007142">
    <property type="protein sequence ID" value="AJQ93254.1"/>
    <property type="molecule type" value="Genomic_DNA"/>
</dbReference>
<evidence type="ECO:0000256" key="1">
    <source>
        <dbReference type="ARBA" id="ARBA00022737"/>
    </source>
</evidence>
<organism evidence="3 4">
    <name type="scientific">Gynuella sunshinyii YC6258</name>
    <dbReference type="NCBI Taxonomy" id="1445510"/>
    <lineage>
        <taxon>Bacteria</taxon>
        <taxon>Pseudomonadati</taxon>
        <taxon>Pseudomonadota</taxon>
        <taxon>Gammaproteobacteria</taxon>
        <taxon>Oceanospirillales</taxon>
        <taxon>Saccharospirillaceae</taxon>
        <taxon>Gynuella</taxon>
    </lineage>
</organism>
<gene>
    <name evidence="3" type="ORF">YC6258_01206</name>
</gene>
<dbReference type="SUPFAM" id="SSF82185">
    <property type="entry name" value="Histone H3 K4-specific methyltransferase SET7/9 N-terminal domain"/>
    <property type="match status" value="2"/>
</dbReference>
<dbReference type="Gene3D" id="2.20.110.10">
    <property type="entry name" value="Histone H3 K4-specific methyltransferase SET7/9 N-terminal domain"/>
    <property type="match status" value="3"/>
</dbReference>
<feature type="chain" id="PRO_5002183562" description="Caspase family p20 domain-containing protein" evidence="2">
    <location>
        <begin position="19"/>
        <end position="516"/>
    </location>
</feature>
<dbReference type="KEGG" id="gsn:YC6258_01206"/>
<proteinExistence type="predicted"/>
<dbReference type="AlphaFoldDB" id="A0A0C5VSL5"/>
<protein>
    <recommendedName>
        <fullName evidence="5">Caspase family p20 domain-containing protein</fullName>
    </recommendedName>
</protein>
<accession>A0A0C5VSL5</accession>
<dbReference type="GO" id="GO:0008233">
    <property type="term" value="F:peptidase activity"/>
    <property type="evidence" value="ECO:0007669"/>
    <property type="project" value="InterPro"/>
</dbReference>
<sequence length="516" mass="58136">MSRILITTLLLCSMTVLADTVNTADGGTYNGPLVDGRFEGEGVLSYPGGRRFEGHFHLGMLSGQGHLILEDGSEYHGEFAHGMPNGQGTWHYKNGTVYSGTLDNGWWVKGQLDSPGGEHYEGEFDQNRYHGYGYLKYADGTIYEGYFNHGLRHGQGKLIPPHKWVYEGVFKQNDLPYGTLTGPDGEHYEGGLVKWRYNGQGTYQDGNESYQGEFEDGLYHGQGTLTTKRSRQSDLVQTGQFEYGEFVSETEDEKDYLSEYEQLPEQLDFIINHQSQLLQQQLSALAPQTPGVVDTYVILAAPYSSQTVFRDEIDIIYDRLSSTRGLQNHIVRMSNEIDLNSPYPLVSQLALKDMVTAVSQHMGAEDLLWVYITSHGSRDHKLSVNLSYQRLPDIDSITLRDILDEADQAKIVTLSACYSGGFIDDLKQPDTLIITAAAADKTSFGCSNDNYMTYFGEAFFIDAFDMQHSLTDIFEKAKQVVDNREQQQELNSSDPQISLSETVLNTYEQWRARFRD</sequence>
<dbReference type="PATRIC" id="fig|1445510.3.peg.1175"/>
<dbReference type="Proteomes" id="UP000032266">
    <property type="component" value="Chromosome"/>
</dbReference>
<evidence type="ECO:0000256" key="2">
    <source>
        <dbReference type="SAM" id="SignalP"/>
    </source>
</evidence>
<evidence type="ECO:0000313" key="4">
    <source>
        <dbReference type="Proteomes" id="UP000032266"/>
    </source>
</evidence>
<dbReference type="Pfam" id="PF02493">
    <property type="entry name" value="MORN"/>
    <property type="match status" value="6"/>
</dbReference>
<dbReference type="InterPro" id="IPR003409">
    <property type="entry name" value="MORN"/>
</dbReference>